<dbReference type="PANTHER" id="PTHR12086">
    <property type="entry name" value="EF-HAND DOMAIN C-TERMINAL CONTAINING PROTEIN"/>
    <property type="match status" value="1"/>
</dbReference>
<dbReference type="OrthoDB" id="10451925at2759"/>
<comment type="caution">
    <text evidence="9">The sequence shown here is derived from an EMBL/GenBank/DDBJ whole genome shotgun (WGS) entry which is preliminary data.</text>
</comment>
<evidence type="ECO:0000259" key="8">
    <source>
        <dbReference type="PROSITE" id="PS51336"/>
    </source>
</evidence>
<sequence length="666" mass="73743">MVVLTFYAHTREDVAEEERTFLFTDAHRVRRFRINYDLDLDAITVDEFLHELRAAEGNRIERARWRPFLRKSDQDGGQHVRVPRASARAPEEFHVHRSAGRQTPRATAQDAALDPGWQGEGVDKVNLRIHWPPERGAAARKYVQLGDFAIGKAVTIYGRQFHISDATAETRAFCAQAGLPLRPPAAVPEDDYFARQEALLADERERRARAPVAGDEHFDFLEHERRWRAAPKPATRDHRAQRGGGLRSLPPASDPSPLGAGPQRHEPRVFAATGSVLRFWLRPDVAIAPDPKERTRSLLLRCCLDRSSELDVLELVELHDGAHMAPDAPVLIRARRAWCEERALTAAGERPNAPHPARLRVGEWAWLGAQRYFVLACDAPTRAWLDAQPAATRAPPMPPNFALDHSPHARPAADTPLGVAPARRGFDPLVRPAPVVRPGVQPADGTPTLRFAARLADAPHAGQLPTQQLARGAEVRAFVLDVPPDLRLSVRELAASNGGRQGGLVVRPPAPTEPVGHAYALRDFRLGGIVRVGAFTLLLHHADEATLAWQEARPDVFPEADIDRILRLRTAELVERLHTTRAAVPWARGADSRMRGVVDLDGFLRVLRGVSTPPFEPLAGLSLAEATTLFRAFREPGRQLLDLAILERALERSAESLEPGARPRAL</sequence>
<feature type="domain" description="DM10" evidence="8">
    <location>
        <begin position="1"/>
        <end position="178"/>
    </location>
</feature>
<evidence type="ECO:0000256" key="1">
    <source>
        <dbReference type="ARBA" id="ARBA00004138"/>
    </source>
</evidence>
<dbReference type="SMART" id="SM00676">
    <property type="entry name" value="DM10"/>
    <property type="match status" value="1"/>
</dbReference>
<evidence type="ECO:0000256" key="5">
    <source>
        <dbReference type="ARBA" id="ARBA00023212"/>
    </source>
</evidence>
<reference evidence="9" key="1">
    <citation type="submission" date="2021-05" db="EMBL/GenBank/DDBJ databases">
        <title>The genome of the haptophyte Pavlova lutheri (Diacronema luteri, Pavlovales) - a model for lipid biosynthesis in eukaryotic algae.</title>
        <authorList>
            <person name="Hulatt C.J."/>
            <person name="Posewitz M.C."/>
        </authorList>
    </citation>
    <scope>NUCLEOTIDE SEQUENCE</scope>
    <source>
        <strain evidence="9">NIVA-4/92</strain>
    </source>
</reference>
<dbReference type="Proteomes" id="UP000751190">
    <property type="component" value="Unassembled WGS sequence"/>
</dbReference>
<dbReference type="GO" id="GO:0072686">
    <property type="term" value="C:mitotic spindle"/>
    <property type="evidence" value="ECO:0007669"/>
    <property type="project" value="TreeGrafter"/>
</dbReference>
<evidence type="ECO:0000256" key="2">
    <source>
        <dbReference type="ARBA" id="ARBA00004245"/>
    </source>
</evidence>
<keyword evidence="5" id="KW-0206">Cytoskeleton</keyword>
<keyword evidence="10" id="KW-1185">Reference proteome</keyword>
<dbReference type="PROSITE" id="PS51336">
    <property type="entry name" value="DM10"/>
    <property type="match status" value="1"/>
</dbReference>
<dbReference type="PANTHER" id="PTHR12086:SF9">
    <property type="entry name" value="EF-HAND DOMAIN-CONTAINING PROTEIN 1"/>
    <property type="match status" value="1"/>
</dbReference>
<proteinExistence type="predicted"/>
<gene>
    <name evidence="9" type="ORF">KFE25_009132</name>
</gene>
<dbReference type="GO" id="GO:0005930">
    <property type="term" value="C:axoneme"/>
    <property type="evidence" value="ECO:0007669"/>
    <property type="project" value="TreeGrafter"/>
</dbReference>
<evidence type="ECO:0000256" key="7">
    <source>
        <dbReference type="SAM" id="MobiDB-lite"/>
    </source>
</evidence>
<keyword evidence="3" id="KW-0963">Cytoplasm</keyword>
<dbReference type="GO" id="GO:0060285">
    <property type="term" value="P:cilium-dependent cell motility"/>
    <property type="evidence" value="ECO:0007669"/>
    <property type="project" value="TreeGrafter"/>
</dbReference>
<dbReference type="EMBL" id="JAGTXO010000001">
    <property type="protein sequence ID" value="KAG8470711.1"/>
    <property type="molecule type" value="Genomic_DNA"/>
</dbReference>
<dbReference type="Gene3D" id="2.30.29.170">
    <property type="match status" value="1"/>
</dbReference>
<organism evidence="9 10">
    <name type="scientific">Diacronema lutheri</name>
    <name type="common">Unicellular marine alga</name>
    <name type="synonym">Monochrysis lutheri</name>
    <dbReference type="NCBI Taxonomy" id="2081491"/>
    <lineage>
        <taxon>Eukaryota</taxon>
        <taxon>Haptista</taxon>
        <taxon>Haptophyta</taxon>
        <taxon>Pavlovophyceae</taxon>
        <taxon>Pavlovales</taxon>
        <taxon>Pavlovaceae</taxon>
        <taxon>Diacronema</taxon>
    </lineage>
</organism>
<dbReference type="GO" id="GO:0007052">
    <property type="term" value="P:mitotic spindle organization"/>
    <property type="evidence" value="ECO:0007669"/>
    <property type="project" value="TreeGrafter"/>
</dbReference>
<keyword evidence="6" id="KW-0966">Cell projection</keyword>
<comment type="subcellular location">
    <subcellularLocation>
        <location evidence="1">Cell projection</location>
        <location evidence="1">Cilium</location>
    </subcellularLocation>
    <subcellularLocation>
        <location evidence="2">Cytoplasm</location>
        <location evidence="2">Cytoskeleton</location>
    </subcellularLocation>
</comment>
<evidence type="ECO:0000313" key="9">
    <source>
        <dbReference type="EMBL" id="KAG8470711.1"/>
    </source>
</evidence>
<evidence type="ECO:0000313" key="10">
    <source>
        <dbReference type="Proteomes" id="UP000751190"/>
    </source>
</evidence>
<dbReference type="InterPro" id="IPR006602">
    <property type="entry name" value="DM10_dom"/>
</dbReference>
<dbReference type="InterPro" id="IPR040193">
    <property type="entry name" value="EFHC1/EFHC2/EFHB"/>
</dbReference>
<evidence type="ECO:0000256" key="4">
    <source>
        <dbReference type="ARBA" id="ARBA00022737"/>
    </source>
</evidence>
<dbReference type="GO" id="GO:0043014">
    <property type="term" value="F:alpha-tubulin binding"/>
    <property type="evidence" value="ECO:0007669"/>
    <property type="project" value="TreeGrafter"/>
</dbReference>
<dbReference type="AlphaFoldDB" id="A0A8J5XK33"/>
<feature type="region of interest" description="Disordered" evidence="7">
    <location>
        <begin position="74"/>
        <end position="117"/>
    </location>
</feature>
<keyword evidence="4" id="KW-0677">Repeat</keyword>
<accession>A0A8J5XK33</accession>
<name>A0A8J5XK33_DIALT</name>
<dbReference type="GO" id="GO:0000281">
    <property type="term" value="P:mitotic cytokinesis"/>
    <property type="evidence" value="ECO:0007669"/>
    <property type="project" value="TreeGrafter"/>
</dbReference>
<protein>
    <recommendedName>
        <fullName evidence="8">DM10 domain-containing protein</fullName>
    </recommendedName>
</protein>
<evidence type="ECO:0000256" key="3">
    <source>
        <dbReference type="ARBA" id="ARBA00022490"/>
    </source>
</evidence>
<evidence type="ECO:0000256" key="6">
    <source>
        <dbReference type="ARBA" id="ARBA00023273"/>
    </source>
</evidence>
<feature type="region of interest" description="Disordered" evidence="7">
    <location>
        <begin position="229"/>
        <end position="265"/>
    </location>
</feature>